<organism evidence="1 2">
    <name type="scientific">Granulicatella adiacens ATCC 49175</name>
    <dbReference type="NCBI Taxonomy" id="638301"/>
    <lineage>
        <taxon>Bacteria</taxon>
        <taxon>Bacillati</taxon>
        <taxon>Bacillota</taxon>
        <taxon>Bacilli</taxon>
        <taxon>Lactobacillales</taxon>
        <taxon>Carnobacteriaceae</taxon>
        <taxon>Granulicatella</taxon>
    </lineage>
</organism>
<proteinExistence type="predicted"/>
<dbReference type="GeneID" id="78412546"/>
<evidence type="ECO:0000313" key="2">
    <source>
        <dbReference type="Proteomes" id="UP000005926"/>
    </source>
</evidence>
<evidence type="ECO:0008006" key="3">
    <source>
        <dbReference type="Google" id="ProtNLM"/>
    </source>
</evidence>
<dbReference type="HOGENOM" id="CLU_068620_0_0_9"/>
<name>C8NIE0_9LACT</name>
<dbReference type="AlphaFoldDB" id="C8NIE0"/>
<dbReference type="RefSeq" id="WP_005606235.1">
    <property type="nucleotide sequence ID" value="NZ_CP102283.1"/>
</dbReference>
<comment type="caution">
    <text evidence="1">The sequence shown here is derived from an EMBL/GenBank/DDBJ whole genome shotgun (WGS) entry which is preliminary data.</text>
</comment>
<sequence length="336" mass="38858">MRAHTVILGAGATIAAIPKGDKNGKKSSVMNGLIKKLNLEELLANIELQTKSDNLEDIYSELYEREDCTKIVKELEDRLYSYFSSLELPDEINLYDFLILSLTKKDCIATFNWDPLLIQAYVRCSQITRNLPLILCLHGNVAVGYCNDHIEFGTLDCTCPKCFKRLAPTKLLYPVKHKNYSSDKYINFCWEALHYYIDQSYMLTIFGYSAPKTDAEAIKLMKKAWGNIDKRPLEEVSVIDIIDEESMLNTWKDFIHTHHYRYSNSFFDSYLAKFPRRTCETIFATFCLNLFSDGSNGFKENFDWEQTKDFLSDLLIEERNNDGTSNLSSRYLVKSL</sequence>
<dbReference type="eggNOG" id="ENOG502ZBP4">
    <property type="taxonomic scope" value="Bacteria"/>
</dbReference>
<dbReference type="EMBL" id="ACKZ01000028">
    <property type="protein sequence ID" value="EEW36566.1"/>
    <property type="molecule type" value="Genomic_DNA"/>
</dbReference>
<gene>
    <name evidence="1" type="ORF">HMPREF0444_1685</name>
</gene>
<accession>C8NIE0</accession>
<keyword evidence="2" id="KW-1185">Reference proteome</keyword>
<evidence type="ECO:0000313" key="1">
    <source>
        <dbReference type="EMBL" id="EEW36566.1"/>
    </source>
</evidence>
<protein>
    <recommendedName>
        <fullName evidence="3">SIR2-like domain-containing protein</fullName>
    </recommendedName>
</protein>
<dbReference type="Proteomes" id="UP000005926">
    <property type="component" value="Unassembled WGS sequence"/>
</dbReference>
<reference evidence="1 2" key="1">
    <citation type="submission" date="2009-08" db="EMBL/GenBank/DDBJ databases">
        <authorList>
            <person name="Muzny D."/>
            <person name="Qin X."/>
            <person name="Deng J."/>
            <person name="Jiang H."/>
            <person name="Liu Y."/>
            <person name="Qu J."/>
            <person name="Song X.-Z."/>
            <person name="Zhang L."/>
            <person name="Thornton R."/>
            <person name="Coyle M."/>
            <person name="Francisco L."/>
            <person name="Jackson L."/>
            <person name="Javaid M."/>
            <person name="Korchina V."/>
            <person name="Kovar C."/>
            <person name="Mata R."/>
            <person name="Mathew T."/>
            <person name="Ngo R."/>
            <person name="Nguyen L."/>
            <person name="Nguyen N."/>
            <person name="Okwuonu G."/>
            <person name="Ongeri F."/>
            <person name="Pham C."/>
            <person name="Simmons D."/>
            <person name="Wilczek-Boney K."/>
            <person name="Hale W."/>
            <person name="Jakkamsetti A."/>
            <person name="Pham P."/>
            <person name="Ruth R."/>
            <person name="San Lucas F."/>
            <person name="Warren J."/>
            <person name="Zhang J."/>
            <person name="Zhao Z."/>
            <person name="Zhou C."/>
            <person name="Zhu D."/>
            <person name="Lee S."/>
            <person name="Bess C."/>
            <person name="Blankenburg K."/>
            <person name="Forbes L."/>
            <person name="Fu Q."/>
            <person name="Gubbala S."/>
            <person name="Hirani K."/>
            <person name="Jayaseelan J.C."/>
            <person name="Lara F."/>
            <person name="Munidasa M."/>
            <person name="Palculict T."/>
            <person name="Patil S."/>
            <person name="Pu L.-L."/>
            <person name="Saada N."/>
            <person name="Tang L."/>
            <person name="Weissenberger G."/>
            <person name="Zhu Y."/>
            <person name="Hemphill L."/>
            <person name="Shang Y."/>
            <person name="Youmans B."/>
            <person name="Ayvaz T."/>
            <person name="Ross M."/>
            <person name="Santibanez J."/>
            <person name="Aqrawi P."/>
            <person name="Gross S."/>
            <person name="Joshi V."/>
            <person name="Fowler G."/>
            <person name="Nazareth L."/>
            <person name="Reid J."/>
            <person name="Worley K."/>
            <person name="Petrosino J."/>
            <person name="Highlander S."/>
            <person name="Gibbs R."/>
        </authorList>
    </citation>
    <scope>NUCLEOTIDE SEQUENCE [LARGE SCALE GENOMIC DNA]</scope>
    <source>
        <strain evidence="1 2">ATCC 49175</strain>
    </source>
</reference>